<dbReference type="RefSeq" id="WP_069834082.1">
    <property type="nucleotide sequence ID" value="NZ_MDGQ01000003.1"/>
</dbReference>
<dbReference type="STRING" id="1563681.BFP71_03665"/>
<dbReference type="Proteomes" id="UP000095552">
    <property type="component" value="Unassembled WGS sequence"/>
</dbReference>
<keyword evidence="1" id="KW-0812">Transmembrane</keyword>
<keyword evidence="3" id="KW-1185">Reference proteome</keyword>
<dbReference type="InterPro" id="IPR007152">
    <property type="entry name" value="DUF354"/>
</dbReference>
<reference evidence="2 3" key="1">
    <citation type="submission" date="2016-08" db="EMBL/GenBank/DDBJ databases">
        <title>Draft genome of Fabibacter sp. strain SK-8.</title>
        <authorList>
            <person name="Wong S.-K."/>
            <person name="Hamasaki K."/>
            <person name="Yoshizawa S."/>
        </authorList>
    </citation>
    <scope>NUCLEOTIDE SEQUENCE [LARGE SCALE GENOMIC DNA]</scope>
    <source>
        <strain evidence="2 3">SK-8</strain>
    </source>
</reference>
<keyword evidence="1" id="KW-0472">Membrane</keyword>
<keyword evidence="1" id="KW-1133">Transmembrane helix</keyword>
<dbReference type="OrthoDB" id="7058268at2"/>
<evidence type="ECO:0008006" key="4">
    <source>
        <dbReference type="Google" id="ProtNLM"/>
    </source>
</evidence>
<evidence type="ECO:0000313" key="3">
    <source>
        <dbReference type="Proteomes" id="UP000095552"/>
    </source>
</evidence>
<dbReference type="EMBL" id="MDGQ01000003">
    <property type="protein sequence ID" value="OEK06770.1"/>
    <property type="molecule type" value="Genomic_DNA"/>
</dbReference>
<evidence type="ECO:0000256" key="1">
    <source>
        <dbReference type="SAM" id="Phobius"/>
    </source>
</evidence>
<name>A0A1E5T5Y3_9BACT</name>
<gene>
    <name evidence="2" type="ORF">BFP71_03665</name>
</gene>
<accession>A0A1E5T5Y3</accession>
<feature type="transmembrane region" description="Helical" evidence="1">
    <location>
        <begin position="64"/>
        <end position="86"/>
    </location>
</feature>
<dbReference type="PANTHER" id="PTHR39662">
    <property type="entry name" value="DUF354 DOMAIN-CONTAINING PROTEIN-RELATED"/>
    <property type="match status" value="1"/>
</dbReference>
<sequence>MRVLFYFVHPAKFHLFKATVNHLKAEGHQVDILITGRDILEELVQKEGWEYTKIFPNGRKMKGVHIWISAGVYMLLTIWKLFWFTWGKKYNLFVSDDLVTFVGRMKGIPSFFVTDDDLKGVPESVILVASAKYVFAPNVCDMGKYNSKKLGYDGYKSLAHLHPNRFTPDYTKVPDELKSTGEDYFFIRTVSATSTHDVGKRGIGDDLLRKIVKVLEPHGRVVLNSEREVAPDMKKYLLDFDKMDVAHIFAYAKVFISDSTTMCAEAAVLGVPALECDDWFNDFKQYEELSGRYKLLQGFSPDDFDGIKAKLDELLSMEDLSSEFQKRREHLLSEKDDVSAFIIWLIENYPNCIKEYFDDSVKVLKQFKQ</sequence>
<protein>
    <recommendedName>
        <fullName evidence="4">DUF354 domain-containing protein</fullName>
    </recommendedName>
</protein>
<organism evidence="2 3">
    <name type="scientific">Roseivirga misakiensis</name>
    <dbReference type="NCBI Taxonomy" id="1563681"/>
    <lineage>
        <taxon>Bacteria</taxon>
        <taxon>Pseudomonadati</taxon>
        <taxon>Bacteroidota</taxon>
        <taxon>Cytophagia</taxon>
        <taxon>Cytophagales</taxon>
        <taxon>Roseivirgaceae</taxon>
        <taxon>Roseivirga</taxon>
    </lineage>
</organism>
<dbReference type="PANTHER" id="PTHR39662:SF1">
    <property type="entry name" value="DUF354 DOMAIN-CONTAINING PROTEIN"/>
    <property type="match status" value="1"/>
</dbReference>
<comment type="caution">
    <text evidence="2">The sequence shown here is derived from an EMBL/GenBank/DDBJ whole genome shotgun (WGS) entry which is preliminary data.</text>
</comment>
<evidence type="ECO:0000313" key="2">
    <source>
        <dbReference type="EMBL" id="OEK06770.1"/>
    </source>
</evidence>
<proteinExistence type="predicted"/>
<dbReference type="SUPFAM" id="SSF53756">
    <property type="entry name" value="UDP-Glycosyltransferase/glycogen phosphorylase"/>
    <property type="match status" value="1"/>
</dbReference>
<dbReference type="AlphaFoldDB" id="A0A1E5T5Y3"/>